<keyword evidence="4" id="KW-1185">Reference proteome</keyword>
<dbReference type="PROSITE" id="PS50263">
    <property type="entry name" value="CN_HYDROLASE"/>
    <property type="match status" value="1"/>
</dbReference>
<comment type="similarity">
    <text evidence="1">Belongs to the carbon-nitrogen hydrolase superfamily. Nitrilase family.</text>
</comment>
<feature type="domain" description="CN hydrolase" evidence="2">
    <location>
        <begin position="2"/>
        <end position="276"/>
    </location>
</feature>
<dbReference type="InterPro" id="IPR036526">
    <property type="entry name" value="C-N_Hydrolase_sf"/>
</dbReference>
<dbReference type="CDD" id="cd07564">
    <property type="entry name" value="nitrilases_CHs"/>
    <property type="match status" value="1"/>
</dbReference>
<accession>A0A2V3U7W0</accession>
<dbReference type="OrthoDB" id="9803803at2"/>
<dbReference type="Pfam" id="PF00795">
    <property type="entry name" value="CN_hydrolase"/>
    <property type="match status" value="1"/>
</dbReference>
<dbReference type="GO" id="GO:0016787">
    <property type="term" value="F:hydrolase activity"/>
    <property type="evidence" value="ECO:0007669"/>
    <property type="project" value="UniProtKB-KW"/>
</dbReference>
<dbReference type="EMBL" id="QJJK01000012">
    <property type="protein sequence ID" value="PXW54013.1"/>
    <property type="molecule type" value="Genomic_DNA"/>
</dbReference>
<organism evidence="3 4">
    <name type="scientific">Chelatococcus asaccharovorans</name>
    <dbReference type="NCBI Taxonomy" id="28210"/>
    <lineage>
        <taxon>Bacteria</taxon>
        <taxon>Pseudomonadati</taxon>
        <taxon>Pseudomonadota</taxon>
        <taxon>Alphaproteobacteria</taxon>
        <taxon>Hyphomicrobiales</taxon>
        <taxon>Chelatococcaceae</taxon>
        <taxon>Chelatococcus</taxon>
    </lineage>
</organism>
<name>A0A2V3U7W0_9HYPH</name>
<dbReference type="PANTHER" id="PTHR46044">
    <property type="entry name" value="NITRILASE"/>
    <property type="match status" value="1"/>
</dbReference>
<keyword evidence="3" id="KW-0378">Hydrolase</keyword>
<comment type="caution">
    <text evidence="3">The sequence shown here is derived from an EMBL/GenBank/DDBJ whole genome shotgun (WGS) entry which is preliminary data.</text>
</comment>
<proteinExistence type="inferred from homology"/>
<dbReference type="SUPFAM" id="SSF56317">
    <property type="entry name" value="Carbon-nitrogen hydrolase"/>
    <property type="match status" value="1"/>
</dbReference>
<sequence>MGRHVVAAAHTSSILLDRDASIAKACALIAEAGRSGVELLCFPETFVPGFPYWINLYPPGQQHGIHVRYLKQSVDIAAGDLAPVCEAAARAGVIVVLGISERDGGTMYNSQVFIGADGRLLGKHRKLQPTFAERMLWGQGDGSTLSVFPTSVGRIGGLICYEHMMNLARQALIAQGMEVHCASWPTFASTAGRGSAYDVTVETIMRAHAITGQCFVIVAENPVTEQYLEAMQEVLGPQDVLGTGGGYSAIYAPNGDIIAGPHTGSEETLVVAEIDLDAIARAKVLVDTAGHYARPGVLDLVINRRPLTGLIEAGQTEI</sequence>
<evidence type="ECO:0000256" key="1">
    <source>
        <dbReference type="ARBA" id="ARBA00008129"/>
    </source>
</evidence>
<dbReference type="InterPro" id="IPR003010">
    <property type="entry name" value="C-N_Hydrolase"/>
</dbReference>
<dbReference type="PANTHER" id="PTHR46044:SF1">
    <property type="entry name" value="CN HYDROLASE DOMAIN-CONTAINING PROTEIN"/>
    <property type="match status" value="1"/>
</dbReference>
<evidence type="ECO:0000259" key="2">
    <source>
        <dbReference type="PROSITE" id="PS50263"/>
    </source>
</evidence>
<reference evidence="3 4" key="1">
    <citation type="submission" date="2018-05" db="EMBL/GenBank/DDBJ databases">
        <title>Genomic Encyclopedia of Type Strains, Phase IV (KMG-IV): sequencing the most valuable type-strain genomes for metagenomic binning, comparative biology and taxonomic classification.</title>
        <authorList>
            <person name="Goeker M."/>
        </authorList>
    </citation>
    <scope>NUCLEOTIDE SEQUENCE [LARGE SCALE GENOMIC DNA]</scope>
    <source>
        <strain evidence="3 4">DSM 6462</strain>
    </source>
</reference>
<evidence type="ECO:0000313" key="4">
    <source>
        <dbReference type="Proteomes" id="UP000248021"/>
    </source>
</evidence>
<dbReference type="AlphaFoldDB" id="A0A2V3U7W0"/>
<gene>
    <name evidence="3" type="ORF">C7450_11242</name>
</gene>
<dbReference type="RefSeq" id="WP_110377266.1">
    <property type="nucleotide sequence ID" value="NZ_JAHBRY010000002.1"/>
</dbReference>
<evidence type="ECO:0000313" key="3">
    <source>
        <dbReference type="EMBL" id="PXW54013.1"/>
    </source>
</evidence>
<dbReference type="Gene3D" id="3.60.110.10">
    <property type="entry name" value="Carbon-nitrogen hydrolase"/>
    <property type="match status" value="1"/>
</dbReference>
<dbReference type="InterPro" id="IPR044149">
    <property type="entry name" value="Nitrilases_CHs"/>
</dbReference>
<protein>
    <submittedName>
        <fullName evidence="3">Putative amidohydrolase</fullName>
    </submittedName>
</protein>
<dbReference type="Proteomes" id="UP000248021">
    <property type="component" value="Unassembled WGS sequence"/>
</dbReference>